<dbReference type="InterPro" id="IPR000515">
    <property type="entry name" value="MetI-like"/>
</dbReference>
<dbReference type="CDD" id="cd06261">
    <property type="entry name" value="TM_PBP2"/>
    <property type="match status" value="1"/>
</dbReference>
<feature type="domain" description="ABC transmembrane type-1" evidence="11">
    <location>
        <begin position="327"/>
        <end position="516"/>
    </location>
</feature>
<evidence type="ECO:0000256" key="3">
    <source>
        <dbReference type="ARBA" id="ARBA00022448"/>
    </source>
</evidence>
<dbReference type="SMART" id="SM00062">
    <property type="entry name" value="PBPb"/>
    <property type="match status" value="1"/>
</dbReference>
<feature type="region of interest" description="Disordered" evidence="10">
    <location>
        <begin position="1"/>
        <end position="22"/>
    </location>
</feature>
<organism evidence="12 13">
    <name type="scientific">Tolypothrix tenuis PCC 7101</name>
    <dbReference type="NCBI Taxonomy" id="231146"/>
    <lineage>
        <taxon>Bacteria</taxon>
        <taxon>Bacillati</taxon>
        <taxon>Cyanobacteriota</taxon>
        <taxon>Cyanophyceae</taxon>
        <taxon>Nostocales</taxon>
        <taxon>Tolypothrichaceae</taxon>
        <taxon>Tolypothrix</taxon>
    </lineage>
</organism>
<feature type="transmembrane region" description="Helical" evidence="9">
    <location>
        <begin position="498"/>
        <end position="519"/>
    </location>
</feature>
<feature type="transmembrane region" description="Helical" evidence="9">
    <location>
        <begin position="329"/>
        <end position="351"/>
    </location>
</feature>
<comment type="subcellular location">
    <subcellularLocation>
        <location evidence="1 9">Cell membrane</location>
        <topology evidence="1 9">Multi-pass membrane protein</topology>
    </subcellularLocation>
</comment>
<dbReference type="AlphaFoldDB" id="A0A1Z4MYU8"/>
<feature type="transmembrane region" description="Helical" evidence="9">
    <location>
        <begin position="363"/>
        <end position="385"/>
    </location>
</feature>
<evidence type="ECO:0000313" key="12">
    <source>
        <dbReference type="EMBL" id="BAY98630.1"/>
    </source>
</evidence>
<dbReference type="InterPro" id="IPR010065">
    <property type="entry name" value="AA_ABC_transptr_permease_3TM"/>
</dbReference>
<evidence type="ECO:0000256" key="7">
    <source>
        <dbReference type="ARBA" id="ARBA00022989"/>
    </source>
</evidence>
<dbReference type="GO" id="GO:0006865">
    <property type="term" value="P:amino acid transport"/>
    <property type="evidence" value="ECO:0007669"/>
    <property type="project" value="UniProtKB-KW"/>
</dbReference>
<keyword evidence="6" id="KW-0029">Amino-acid transport</keyword>
<protein>
    <submittedName>
        <fullName evidence="12">Polar amino acid ABC transporter inner membrane subunit</fullName>
    </submittedName>
</protein>
<dbReference type="SUPFAM" id="SSF53850">
    <property type="entry name" value="Periplasmic binding protein-like II"/>
    <property type="match status" value="1"/>
</dbReference>
<dbReference type="KEGG" id="ttq:NIES37_25820"/>
<proteinExistence type="inferred from homology"/>
<dbReference type="PANTHER" id="PTHR30614">
    <property type="entry name" value="MEMBRANE COMPONENT OF AMINO ACID ABC TRANSPORTER"/>
    <property type="match status" value="1"/>
</dbReference>
<dbReference type="InterPro" id="IPR043429">
    <property type="entry name" value="ArtM/GltK/GlnP/TcyL/YhdX-like"/>
</dbReference>
<keyword evidence="3 9" id="KW-0813">Transport</keyword>
<evidence type="ECO:0000256" key="10">
    <source>
        <dbReference type="SAM" id="MobiDB-lite"/>
    </source>
</evidence>
<reference evidence="12 13" key="1">
    <citation type="submission" date="2017-06" db="EMBL/GenBank/DDBJ databases">
        <title>Genome sequencing of cyanobaciteial culture collection at National Institute for Environmental Studies (NIES).</title>
        <authorList>
            <person name="Hirose Y."/>
            <person name="Shimura Y."/>
            <person name="Fujisawa T."/>
            <person name="Nakamura Y."/>
            <person name="Kawachi M."/>
        </authorList>
    </citation>
    <scope>NUCLEOTIDE SEQUENCE [LARGE SCALE GENOMIC DNA]</scope>
    <source>
        <strain evidence="12 13">NIES-37</strain>
    </source>
</reference>
<dbReference type="InterPro" id="IPR035906">
    <property type="entry name" value="MetI-like_sf"/>
</dbReference>
<dbReference type="FunFam" id="1.10.3720.10:FF:000033">
    <property type="entry name" value="Polar amino acid ABC transporter permease"/>
    <property type="match status" value="1"/>
</dbReference>
<dbReference type="InterPro" id="IPR001320">
    <property type="entry name" value="Iontro_rcpt_C"/>
</dbReference>
<sequence length="527" mass="57561">MRKQREQRKQGSRGGQSQKYPISYARSPMPYALYPKRKILTLLFAAMVVISIVTGQNYSLNAASSVGKDTLTLITSPDYPPYEFYDTQGGDRQIVGFDIDIAKSLSQKLGFKLQVMESDFNGLIPALQANRADFVMAGMTPTPERKKNVDFSIIYYEAKDTIVAPKTSNLKQPQDLAGKKVGVQLGTIQEQNAKKIAEKVTGIQLKQLNKVPEAIQEIKSGRIDAAIVEDTVARGFAQANPELEFNVIPAAEASGSAIAFPKGSPLVQPFNQALQQMQQKGELKQLVTKWFSQTTAAANVSSAPAKGGLNLDFTRIIPEIPFILKGIPLTLLFTLFSVFLGLIWGTILSLCKITGIKPLTWLANAYTSIFRGTPLLLQLALVYYATPQLTGYDISALTAGVLTFTLNSGAYMSETIRGGIQAVDKGQTEAAMSMGVPYGLMMWDIILPQALKNILPALVNETIGLLKDSALVSTIGVVEILRSAQIVGANKYIYFEPLLFAGFIYYALVMGLTFAASVLERRLRQSE</sequence>
<comment type="similarity">
    <text evidence="2">Belongs to the binding-protein-dependent transport system permease family. HisMQ subfamily.</text>
</comment>
<evidence type="ECO:0000259" key="11">
    <source>
        <dbReference type="PROSITE" id="PS50928"/>
    </source>
</evidence>
<keyword evidence="5 9" id="KW-0812">Transmembrane</keyword>
<dbReference type="PROSITE" id="PS50928">
    <property type="entry name" value="ABC_TM1"/>
    <property type="match status" value="1"/>
</dbReference>
<keyword evidence="4" id="KW-1003">Cell membrane</keyword>
<dbReference type="GO" id="GO:0043190">
    <property type="term" value="C:ATP-binding cassette (ABC) transporter complex"/>
    <property type="evidence" value="ECO:0007669"/>
    <property type="project" value="InterPro"/>
</dbReference>
<keyword evidence="8 9" id="KW-0472">Membrane</keyword>
<dbReference type="SMART" id="SM00079">
    <property type="entry name" value="PBPe"/>
    <property type="match status" value="1"/>
</dbReference>
<evidence type="ECO:0000256" key="8">
    <source>
        <dbReference type="ARBA" id="ARBA00023136"/>
    </source>
</evidence>
<name>A0A1Z4MYU8_9CYAN</name>
<accession>A0A1Z4MYU8</accession>
<dbReference type="Proteomes" id="UP000218785">
    <property type="component" value="Chromosome"/>
</dbReference>
<dbReference type="CDD" id="cd13628">
    <property type="entry name" value="PBP2_Ala"/>
    <property type="match status" value="1"/>
</dbReference>
<dbReference type="GO" id="GO:0015276">
    <property type="term" value="F:ligand-gated monoatomic ion channel activity"/>
    <property type="evidence" value="ECO:0007669"/>
    <property type="project" value="InterPro"/>
</dbReference>
<evidence type="ECO:0000256" key="6">
    <source>
        <dbReference type="ARBA" id="ARBA00022970"/>
    </source>
</evidence>
<feature type="transmembrane region" description="Helical" evidence="9">
    <location>
        <begin position="39"/>
        <end position="58"/>
    </location>
</feature>
<dbReference type="PANTHER" id="PTHR30614:SF20">
    <property type="entry name" value="GLUTAMINE TRANSPORT SYSTEM PERMEASE PROTEIN GLNP"/>
    <property type="match status" value="1"/>
</dbReference>
<evidence type="ECO:0000256" key="2">
    <source>
        <dbReference type="ARBA" id="ARBA00010072"/>
    </source>
</evidence>
<dbReference type="Pfam" id="PF00497">
    <property type="entry name" value="SBP_bac_3"/>
    <property type="match status" value="1"/>
</dbReference>
<keyword evidence="13" id="KW-1185">Reference proteome</keyword>
<evidence type="ECO:0000256" key="4">
    <source>
        <dbReference type="ARBA" id="ARBA00022475"/>
    </source>
</evidence>
<dbReference type="EMBL" id="AP018248">
    <property type="protein sequence ID" value="BAY98630.1"/>
    <property type="molecule type" value="Genomic_DNA"/>
</dbReference>
<evidence type="ECO:0000313" key="13">
    <source>
        <dbReference type="Proteomes" id="UP000218785"/>
    </source>
</evidence>
<dbReference type="InterPro" id="IPR001638">
    <property type="entry name" value="Solute-binding_3/MltF_N"/>
</dbReference>
<evidence type="ECO:0000256" key="5">
    <source>
        <dbReference type="ARBA" id="ARBA00022692"/>
    </source>
</evidence>
<dbReference type="SUPFAM" id="SSF161098">
    <property type="entry name" value="MetI-like"/>
    <property type="match status" value="1"/>
</dbReference>
<dbReference type="Pfam" id="PF00528">
    <property type="entry name" value="BPD_transp_1"/>
    <property type="match status" value="1"/>
</dbReference>
<dbReference type="Gene3D" id="1.10.3720.10">
    <property type="entry name" value="MetI-like"/>
    <property type="match status" value="1"/>
</dbReference>
<gene>
    <name evidence="12" type="ORF">NIES37_25820</name>
</gene>
<dbReference type="Gene3D" id="3.40.190.10">
    <property type="entry name" value="Periplasmic binding protein-like II"/>
    <property type="match status" value="2"/>
</dbReference>
<evidence type="ECO:0000256" key="1">
    <source>
        <dbReference type="ARBA" id="ARBA00004651"/>
    </source>
</evidence>
<evidence type="ECO:0000256" key="9">
    <source>
        <dbReference type="RuleBase" id="RU363032"/>
    </source>
</evidence>
<keyword evidence="7 9" id="KW-1133">Transmembrane helix</keyword>
<dbReference type="NCBIfam" id="TIGR01726">
    <property type="entry name" value="HEQRo_perm_3TM"/>
    <property type="match status" value="1"/>
</dbReference>